<dbReference type="AlphaFoldDB" id="A0A238UY96"/>
<accession>A0A256JP31</accession>
<reference evidence="2 5" key="1">
    <citation type="journal article" date="2014" name="Front. Microbiol.">
        <title>Population and genomic analysis of the genus Halorubrum.</title>
        <authorList>
            <person name="Fullmer M.S."/>
            <person name="Soucy S.M."/>
            <person name="Swithers K.S."/>
            <person name="Makkay A.M."/>
            <person name="Wheeler R."/>
            <person name="Ventosa A."/>
            <person name="Gogarten J.P."/>
            <person name="Papke R.T."/>
        </authorList>
    </citation>
    <scope>NUCLEOTIDE SEQUENCE [LARGE SCALE GENOMIC DNA]</scope>
    <source>
        <strain evidence="2 5">G37</strain>
    </source>
</reference>
<evidence type="ECO:0000256" key="1">
    <source>
        <dbReference type="SAM" id="MobiDB-lite"/>
    </source>
</evidence>
<dbReference type="EMBL" id="NHPB01000045">
    <property type="protein sequence ID" value="OYR70561.1"/>
    <property type="molecule type" value="Genomic_DNA"/>
</dbReference>
<evidence type="ECO:0000313" key="2">
    <source>
        <dbReference type="EMBL" id="OYR70561.1"/>
    </source>
</evidence>
<dbReference type="Proteomes" id="UP000198297">
    <property type="component" value="Unassembled WGS sequence"/>
</dbReference>
<dbReference type="OrthoDB" id="269729at2157"/>
<evidence type="ECO:0000313" key="5">
    <source>
        <dbReference type="Proteomes" id="UP000216758"/>
    </source>
</evidence>
<evidence type="ECO:0000313" key="3">
    <source>
        <dbReference type="EMBL" id="SNR26697.1"/>
    </source>
</evidence>
<reference evidence="3 4" key="3">
    <citation type="submission" date="2017-06" db="EMBL/GenBank/DDBJ databases">
        <authorList>
            <person name="Kim H.J."/>
            <person name="Triplett B.A."/>
        </authorList>
    </citation>
    <scope>NUCLEOTIDE SEQUENCE [LARGE SCALE GENOMIC DNA]</scope>
    <source>
        <strain evidence="3 4">DSM 19316</strain>
    </source>
</reference>
<dbReference type="RefSeq" id="WP_089307778.1">
    <property type="nucleotide sequence ID" value="NZ_FZNK01000001.1"/>
</dbReference>
<reference evidence="2" key="2">
    <citation type="submission" date="2017-05" db="EMBL/GenBank/DDBJ databases">
        <authorList>
            <person name="Song R."/>
            <person name="Chenine A.L."/>
            <person name="Ruprecht R.M."/>
        </authorList>
    </citation>
    <scope>NUCLEOTIDE SEQUENCE</scope>
    <source>
        <strain evidence="2">G37</strain>
    </source>
</reference>
<sequence length="715" mass="76412">MNDGSSEGRIAFEVDGTTLTVRDVIEGEELRLGVDREPDLRPALPALFPSPVDRAVSFEAESLVLLDYASIVFRDVNGDHVARHNDSIELERGSYCIEVNGVTKVLIRVTDVEVSATSGGGPDPVTISFDRPRTVSVGARSFHTRPEATITVPDDPAALTEAVSLLGSSVKEFTPERSWPTLRGYPPRIEPGDSLDVPSPLSVPDTGVEVVVRPTYADVYRLSTLSYYLGARMVTGDAPAIRLDTGYEERLPTEGEALGERVTELFRTWFFLDTLARTEGYVPSDRYEYDAVGPDLPFYPPNLADRSMSERLMEYLEVDPETVEPHLPAWPTEAVLRPVPASAELLPHLAHVLAPVRVRGDAGSSASDAPVGIATSPQASADLSAFGPSNTSSGPGKTAPSRSSRVPSPDADPIPAGASVISPDAYENRLRRQIPERGTLSVVFLFEDEERARSLRGSMVEPAELDGIGSLDVIGSPSRDAVVETLSDPELDIVLCGASVTAGAVGPDGSLPLDGRTEAPKLTVFEGTRDTAAGIDAVERGGSSAIHLSDVVSPERLRTMIGLIAAGSPLRVATRLSLRDGPVTARHVGDPGTAIAVDRGLTTQLYSCRSQANDTYRVGCWSFLSTEVLIGSEYRFTGVFSDRKSILNGTGVKAGITDASGILDIHSDKSPVLEFSDELVLWSDDLSADEIAAMARSRRSDVSSTEAACEAGREE</sequence>
<dbReference type="EMBL" id="FZNK01000001">
    <property type="protein sequence ID" value="SNR26697.1"/>
    <property type="molecule type" value="Genomic_DNA"/>
</dbReference>
<accession>A0A238UY96</accession>
<name>A0A238UY96_HALEZ</name>
<dbReference type="Proteomes" id="UP000216758">
    <property type="component" value="Unassembled WGS sequence"/>
</dbReference>
<evidence type="ECO:0000313" key="4">
    <source>
        <dbReference type="Proteomes" id="UP000198297"/>
    </source>
</evidence>
<proteinExistence type="predicted"/>
<organism evidence="3 4">
    <name type="scientific">Halorubrum ezzemoulense</name>
    <name type="common">Halorubrum chaoviator</name>
    <dbReference type="NCBI Taxonomy" id="337243"/>
    <lineage>
        <taxon>Archaea</taxon>
        <taxon>Methanobacteriati</taxon>
        <taxon>Methanobacteriota</taxon>
        <taxon>Stenosarchaea group</taxon>
        <taxon>Halobacteria</taxon>
        <taxon>Halobacteriales</taxon>
        <taxon>Haloferacaceae</taxon>
        <taxon>Halorubrum</taxon>
    </lineage>
</organism>
<feature type="region of interest" description="Disordered" evidence="1">
    <location>
        <begin position="380"/>
        <end position="420"/>
    </location>
</feature>
<feature type="compositionally biased region" description="Polar residues" evidence="1">
    <location>
        <begin position="380"/>
        <end position="406"/>
    </location>
</feature>
<protein>
    <submittedName>
        <fullName evidence="3">Uncharacterized protein</fullName>
    </submittedName>
</protein>
<gene>
    <name evidence="2" type="ORF">DJ78_07990</name>
    <name evidence="3" type="ORF">SAMN06266787_101552</name>
</gene>